<dbReference type="PANTHER" id="PTHR46780">
    <property type="entry name" value="PROTEIN EVA-1"/>
    <property type="match status" value="1"/>
</dbReference>
<name>A0AAD9UJB7_RIDPI</name>
<feature type="region of interest" description="Disordered" evidence="1">
    <location>
        <begin position="314"/>
        <end position="343"/>
    </location>
</feature>
<feature type="transmembrane region" description="Helical" evidence="2">
    <location>
        <begin position="252"/>
        <end position="277"/>
    </location>
</feature>
<feature type="non-terminal residue" evidence="3">
    <location>
        <position position="1"/>
    </location>
</feature>
<keyword evidence="2" id="KW-0812">Transmembrane</keyword>
<evidence type="ECO:0000256" key="2">
    <source>
        <dbReference type="SAM" id="Phobius"/>
    </source>
</evidence>
<evidence type="ECO:0008006" key="5">
    <source>
        <dbReference type="Google" id="ProtNLM"/>
    </source>
</evidence>
<dbReference type="Gene3D" id="2.60.120.740">
    <property type="match status" value="1"/>
</dbReference>
<gene>
    <name evidence="3" type="ORF">NP493_53g10022</name>
</gene>
<dbReference type="Gene3D" id="2.60.120.290">
    <property type="entry name" value="Spermadhesin, CUB domain"/>
    <property type="match status" value="1"/>
</dbReference>
<feature type="region of interest" description="Disordered" evidence="1">
    <location>
        <begin position="358"/>
        <end position="386"/>
    </location>
</feature>
<reference evidence="3" key="1">
    <citation type="journal article" date="2023" name="Mol. Biol. Evol.">
        <title>Third-Generation Sequencing Reveals the Adaptive Role of the Epigenome in Three Deep-Sea Polychaetes.</title>
        <authorList>
            <person name="Perez M."/>
            <person name="Aroh O."/>
            <person name="Sun Y."/>
            <person name="Lan Y."/>
            <person name="Juniper S.K."/>
            <person name="Young C.R."/>
            <person name="Angers B."/>
            <person name="Qian P.Y."/>
        </authorList>
    </citation>
    <scope>NUCLEOTIDE SEQUENCE</scope>
    <source>
        <strain evidence="3">R07B-5</strain>
    </source>
</reference>
<keyword evidence="2" id="KW-1133">Transmembrane helix</keyword>
<dbReference type="CDD" id="cd22823">
    <property type="entry name" value="Gal_Rha_Lectin"/>
    <property type="match status" value="1"/>
</dbReference>
<sequence length="386" mass="42680">LFADVTDYCQTSKFTANCLPNEAIVVTSAQYGRMRVGNCIRGAGYIGCSADVRSYMNSLCSGRQRCNVVVATLGNVAQPLVVGSSRDCYRESYEITSSHGFLVNPAVYGTSAGTEHCPWTFKALKGQRVQLRASVYGEMTAKSVKLSADPPACSSFVHITEAKADSRISLCGAGDRRDFELYVSTGHQLQVFFENKSPVTSVFMIEFKGTRRSYAGVLLDNRWVGEMGNCSTPRTAEVAQGLATPIPFPQGLIIAVTLGVFLGVIIGFVSLALLYIYRRRAFQRRNAMLNENTMDNYVTGEELIRRRCQGDSKESSSLLYDTTHLPPIESGRRPTKPNPGRRTLYRDAVGKRLHVYEGQRATAAEQPTTEIYFDLDPQQSPHRQSM</sequence>
<dbReference type="InterPro" id="IPR035914">
    <property type="entry name" value="Sperma_CUB_dom_sf"/>
</dbReference>
<organism evidence="3 4">
    <name type="scientific">Ridgeia piscesae</name>
    <name type="common">Tubeworm</name>
    <dbReference type="NCBI Taxonomy" id="27915"/>
    <lineage>
        <taxon>Eukaryota</taxon>
        <taxon>Metazoa</taxon>
        <taxon>Spiralia</taxon>
        <taxon>Lophotrochozoa</taxon>
        <taxon>Annelida</taxon>
        <taxon>Polychaeta</taxon>
        <taxon>Sedentaria</taxon>
        <taxon>Canalipalpata</taxon>
        <taxon>Sabellida</taxon>
        <taxon>Siboglinidae</taxon>
        <taxon>Ridgeia</taxon>
    </lineage>
</organism>
<evidence type="ECO:0000313" key="4">
    <source>
        <dbReference type="Proteomes" id="UP001209878"/>
    </source>
</evidence>
<dbReference type="SUPFAM" id="SSF49854">
    <property type="entry name" value="Spermadhesin, CUB domain"/>
    <property type="match status" value="1"/>
</dbReference>
<dbReference type="AlphaFoldDB" id="A0AAD9UJB7"/>
<dbReference type="InterPro" id="IPR043159">
    <property type="entry name" value="Lectin_gal-bd_sf"/>
</dbReference>
<evidence type="ECO:0000313" key="3">
    <source>
        <dbReference type="EMBL" id="KAK2191410.1"/>
    </source>
</evidence>
<keyword evidence="4" id="KW-1185">Reference proteome</keyword>
<feature type="compositionally biased region" description="Polar residues" evidence="1">
    <location>
        <begin position="377"/>
        <end position="386"/>
    </location>
</feature>
<dbReference type="Proteomes" id="UP001209878">
    <property type="component" value="Unassembled WGS sequence"/>
</dbReference>
<proteinExistence type="predicted"/>
<evidence type="ECO:0000256" key="1">
    <source>
        <dbReference type="SAM" id="MobiDB-lite"/>
    </source>
</evidence>
<accession>A0AAD9UJB7</accession>
<protein>
    <recommendedName>
        <fullName evidence="5">CUB domain-containing protein</fullName>
    </recommendedName>
</protein>
<keyword evidence="2" id="KW-0472">Membrane</keyword>
<dbReference type="EMBL" id="JAODUO010000053">
    <property type="protein sequence ID" value="KAK2191410.1"/>
    <property type="molecule type" value="Genomic_DNA"/>
</dbReference>
<comment type="caution">
    <text evidence="3">The sequence shown here is derived from an EMBL/GenBank/DDBJ whole genome shotgun (WGS) entry which is preliminary data.</text>
</comment>